<gene>
    <name evidence="3" type="ORF">LS64_009460</name>
</gene>
<evidence type="ECO:0000256" key="1">
    <source>
        <dbReference type="ARBA" id="ARBA00007637"/>
    </source>
</evidence>
<dbReference type="PANTHER" id="PTHR43000">
    <property type="entry name" value="DTDP-D-GLUCOSE 4,6-DEHYDRATASE-RELATED"/>
    <property type="match status" value="1"/>
</dbReference>
<feature type="domain" description="NAD-dependent epimerase/dehydratase" evidence="2">
    <location>
        <begin position="4"/>
        <end position="210"/>
    </location>
</feature>
<dbReference type="EMBL" id="JRMP02000016">
    <property type="protein sequence ID" value="TLD93022.1"/>
    <property type="molecule type" value="Genomic_DNA"/>
</dbReference>
<evidence type="ECO:0000313" key="4">
    <source>
        <dbReference type="Proteomes" id="UP000029714"/>
    </source>
</evidence>
<dbReference type="AlphaFoldDB" id="A0A4V6I1N5"/>
<dbReference type="InterPro" id="IPR036291">
    <property type="entry name" value="NAD(P)-bd_dom_sf"/>
</dbReference>
<dbReference type="InterPro" id="IPR001509">
    <property type="entry name" value="Epimerase_deHydtase"/>
</dbReference>
<accession>A0A4V6I1N5</accession>
<dbReference type="Pfam" id="PF01370">
    <property type="entry name" value="Epimerase"/>
    <property type="match status" value="1"/>
</dbReference>
<comment type="caution">
    <text evidence="3">The sequence shown here is derived from an EMBL/GenBank/DDBJ whole genome shotgun (WGS) entry which is preliminary data.</text>
</comment>
<dbReference type="SUPFAM" id="SSF51735">
    <property type="entry name" value="NAD(P)-binding Rossmann-fold domains"/>
    <property type="match status" value="1"/>
</dbReference>
<name>A0A4V6I1N5_9HELI</name>
<dbReference type="Proteomes" id="UP000029714">
    <property type="component" value="Unassembled WGS sequence"/>
</dbReference>
<dbReference type="OrthoDB" id="9801785at2"/>
<proteinExistence type="inferred from homology"/>
<sequence length="350" mass="40027">MKLLITGASGFIGSNFIKTMHEKYDITALVRESSNVDSIKNYAKIYIYNRNIESLSKFLKKENFSGILHLATLYIKNHKSSDIANLIDSNITFGSEILESLSQINFKGFFINICTFWQFYKNVKKPLNLYAATKDAFLDIVNFYADSTEIKFSNVYLNDTYGSGDTRPKIFNLWSKIALSGESVDMSGGEQIIDMLHISDVVNALNILIDILESNMATLAVNRHFVLHSNERKSLKEIAKIYENALNVKLNINWGALPYATRENFIPYEFGDTLPTWQAQMPLEQGFRLSFGDDIESVKHKWGGGGVTHLNSSHFNQIIESRFYKTSKFHNFKISKVQIHFTLSKRRNYA</sequence>
<dbReference type="Gene3D" id="3.90.25.10">
    <property type="entry name" value="UDP-galactose 4-epimerase, domain 1"/>
    <property type="match status" value="1"/>
</dbReference>
<keyword evidence="4" id="KW-1185">Reference proteome</keyword>
<reference evidence="3 4" key="2">
    <citation type="journal article" date="2016" name="Infect. Immun.">
        <title>Helicobacter saguini, a Novel Helicobacter Isolated from Cotton-Top Tamarins with Ulcerative Colitis, Has Proinflammatory Properties and Induces Typhlocolitis and Dysplasia in Gnotobiotic IL-10-/- Mice.</title>
        <authorList>
            <person name="Shen Z."/>
            <person name="Mannion A."/>
            <person name="Whary M.T."/>
            <person name="Muthupalani S."/>
            <person name="Sheh A."/>
            <person name="Feng Y."/>
            <person name="Gong G."/>
            <person name="Vandamme P."/>
            <person name="Holcombe H.R."/>
            <person name="Paster B.J."/>
            <person name="Fox J.G."/>
        </authorList>
    </citation>
    <scope>NUCLEOTIDE SEQUENCE [LARGE SCALE GENOMIC DNA]</scope>
    <source>
        <strain evidence="3 4">MIT 97-6194</strain>
    </source>
</reference>
<evidence type="ECO:0000313" key="3">
    <source>
        <dbReference type="EMBL" id="TLD93022.1"/>
    </source>
</evidence>
<comment type="similarity">
    <text evidence="1">Belongs to the NAD(P)-dependent epimerase/dehydratase family.</text>
</comment>
<reference evidence="3 4" key="1">
    <citation type="journal article" date="2014" name="Genome Announc.">
        <title>Draft genome sequences of eight enterohepatic helicobacter species isolated from both laboratory and wild rodents.</title>
        <authorList>
            <person name="Sheh A."/>
            <person name="Shen Z."/>
            <person name="Fox J.G."/>
        </authorList>
    </citation>
    <scope>NUCLEOTIDE SEQUENCE [LARGE SCALE GENOMIC DNA]</scope>
    <source>
        <strain evidence="3 4">MIT 97-6194</strain>
    </source>
</reference>
<protein>
    <submittedName>
        <fullName evidence="3">NAD(P)-dependent oxidoreductase</fullName>
    </submittedName>
</protein>
<organism evidence="3 4">
    <name type="scientific">Helicobacter saguini</name>
    <dbReference type="NCBI Taxonomy" id="1548018"/>
    <lineage>
        <taxon>Bacteria</taxon>
        <taxon>Pseudomonadati</taxon>
        <taxon>Campylobacterota</taxon>
        <taxon>Epsilonproteobacteria</taxon>
        <taxon>Campylobacterales</taxon>
        <taxon>Helicobacteraceae</taxon>
        <taxon>Helicobacter</taxon>
    </lineage>
</organism>
<evidence type="ECO:0000259" key="2">
    <source>
        <dbReference type="Pfam" id="PF01370"/>
    </source>
</evidence>
<dbReference type="Gene3D" id="3.40.50.720">
    <property type="entry name" value="NAD(P)-binding Rossmann-like Domain"/>
    <property type="match status" value="1"/>
</dbReference>